<dbReference type="Pfam" id="PF07105">
    <property type="entry name" value="DUF1367"/>
    <property type="match status" value="1"/>
</dbReference>
<comment type="caution">
    <text evidence="1">The sequence shown here is derived from an EMBL/GenBank/DDBJ whole genome shotgun (WGS) entry which is preliminary data.</text>
</comment>
<dbReference type="Proteomes" id="UP000036027">
    <property type="component" value="Unassembled WGS sequence"/>
</dbReference>
<dbReference type="PATRIC" id="fig|1470200.3.peg.1775"/>
<dbReference type="STRING" id="1470200.PL75_03315"/>
<dbReference type="InterPro" id="IPR009797">
    <property type="entry name" value="DUF1367"/>
</dbReference>
<dbReference type="RefSeq" id="WP_047760498.1">
    <property type="nucleotide sequence ID" value="NZ_CP091510.1"/>
</dbReference>
<evidence type="ECO:0000313" key="1">
    <source>
        <dbReference type="EMBL" id="KLT73267.1"/>
    </source>
</evidence>
<keyword evidence="2" id="KW-1185">Reference proteome</keyword>
<dbReference type="AlphaFoldDB" id="A0A0J0YT32"/>
<organism evidence="1 2">
    <name type="scientific">Neisseria arctica</name>
    <dbReference type="NCBI Taxonomy" id="1470200"/>
    <lineage>
        <taxon>Bacteria</taxon>
        <taxon>Pseudomonadati</taxon>
        <taxon>Pseudomonadota</taxon>
        <taxon>Betaproteobacteria</taxon>
        <taxon>Neisseriales</taxon>
        <taxon>Neisseriaceae</taxon>
        <taxon>Neisseria</taxon>
    </lineage>
</organism>
<sequence length="201" mass="22677">MPITASIVKTTDGTFIPSTAYDAELLGELKAGKPYKVEIKQMSNRSYQHHKLFFGGLLPLAYQYWQPTGGLITDVEQKLIEGFAKRLEAMHDSGGLFIEFAGEFVQTVARKRGEKIGAVLQSMESFRKWLTIEAGYFDVYETPTGIRKEAKSISFGNMEQEEFNAFYKNCFQVAWNMMLSSKFESEEAALQAAQEMMEMGG</sequence>
<evidence type="ECO:0000313" key="2">
    <source>
        <dbReference type="Proteomes" id="UP000036027"/>
    </source>
</evidence>
<dbReference type="EMBL" id="JTDO01000004">
    <property type="protein sequence ID" value="KLT73267.1"/>
    <property type="molecule type" value="Genomic_DNA"/>
</dbReference>
<proteinExistence type="predicted"/>
<dbReference type="OrthoDB" id="1442247at2"/>
<name>A0A0J0YT32_9NEIS</name>
<reference evidence="1 2" key="1">
    <citation type="submission" date="2014-11" db="EMBL/GenBank/DDBJ databases">
        <title>Genome of a novel goose pathogen.</title>
        <authorList>
            <person name="Hansen C.M."/>
            <person name="Hueffer K."/>
            <person name="Choi S.C."/>
        </authorList>
    </citation>
    <scope>NUCLEOTIDE SEQUENCE [LARGE SCALE GENOMIC DNA]</scope>
    <source>
        <strain evidence="1 2">KH1503</strain>
    </source>
</reference>
<gene>
    <name evidence="1" type="ORF">PL75_03315</name>
</gene>
<evidence type="ECO:0008006" key="3">
    <source>
        <dbReference type="Google" id="ProtNLM"/>
    </source>
</evidence>
<protein>
    <recommendedName>
        <fullName evidence="3">DUF1367 family protein</fullName>
    </recommendedName>
</protein>
<accession>A0A0J0YT32</accession>